<gene>
    <name evidence="1" type="ORF">HDA41_003570</name>
</gene>
<dbReference type="Proteomes" id="UP000590647">
    <property type="component" value="Unassembled WGS sequence"/>
</dbReference>
<dbReference type="PANTHER" id="PTHR31270:SF1">
    <property type="entry name" value="GLUTAMINYL-PEPTIDE CYCLOTRANSFERASE"/>
    <property type="match status" value="1"/>
</dbReference>
<accession>A0A7W9H5C1</accession>
<reference evidence="1 2" key="1">
    <citation type="submission" date="2020-08" db="EMBL/GenBank/DDBJ databases">
        <title>Sequencing the genomes of 1000 actinobacteria strains.</title>
        <authorList>
            <person name="Klenk H.-P."/>
        </authorList>
    </citation>
    <scope>NUCLEOTIDE SEQUENCE [LARGE SCALE GENOMIC DNA]</scope>
    <source>
        <strain evidence="1 2">DSM 40084</strain>
    </source>
</reference>
<name>A0A7W9H5C1_9ACTN</name>
<dbReference type="SUPFAM" id="SSF50969">
    <property type="entry name" value="YVTN repeat-like/Quinoprotein amine dehydrogenase"/>
    <property type="match status" value="1"/>
</dbReference>
<dbReference type="EMBL" id="JACHNE010000001">
    <property type="protein sequence ID" value="MBB5795606.1"/>
    <property type="molecule type" value="Genomic_DNA"/>
</dbReference>
<dbReference type="Pfam" id="PF05096">
    <property type="entry name" value="Glu_cyclase_2"/>
    <property type="match status" value="1"/>
</dbReference>
<dbReference type="AlphaFoldDB" id="A0A7W9H5C1"/>
<dbReference type="RefSeq" id="WP_230299606.1">
    <property type="nucleotide sequence ID" value="NZ_JACHNE010000001.1"/>
</dbReference>
<sequence length="244" mass="26448">MRTQAAAGSAAGSVEQLGVRVLDVLPHDPKAYTQGLEMAGRILYEGTGRAGESSIRLGPPGRPLTVRADLPAPLFGEGVTVLGRTLWQLTWRDHIAIERDAGTLAELRRLPYPTEGWGVCHQPGRGRLVTSDGSARLTFRDPRTLAPTGELLVTLQGRPVPRLNELECVGDRVYANVWPSDRIVRVDTGTGAVTAQIDASGLLTSKEQQHAEVLNGIAALPGSDEFLLTGKWWPKMFRVVFVAR</sequence>
<dbReference type="GO" id="GO:0016603">
    <property type="term" value="F:glutaminyl-peptide cyclotransferase activity"/>
    <property type="evidence" value="ECO:0007669"/>
    <property type="project" value="InterPro"/>
</dbReference>
<proteinExistence type="predicted"/>
<comment type="caution">
    <text evidence="1">The sequence shown here is derived from an EMBL/GenBank/DDBJ whole genome shotgun (WGS) entry which is preliminary data.</text>
</comment>
<protein>
    <submittedName>
        <fullName evidence="1">Glutamine cyclotransferase</fullName>
    </submittedName>
</protein>
<dbReference type="InterPro" id="IPR011044">
    <property type="entry name" value="Quino_amine_DH_bsu"/>
</dbReference>
<dbReference type="InterPro" id="IPR007788">
    <property type="entry name" value="QCT"/>
</dbReference>
<keyword evidence="2" id="KW-1185">Reference proteome</keyword>
<evidence type="ECO:0000313" key="1">
    <source>
        <dbReference type="EMBL" id="MBB5795606.1"/>
    </source>
</evidence>
<dbReference type="PANTHER" id="PTHR31270">
    <property type="entry name" value="GLUTAMINYL-PEPTIDE CYCLOTRANSFERASE"/>
    <property type="match status" value="1"/>
</dbReference>
<evidence type="ECO:0000313" key="2">
    <source>
        <dbReference type="Proteomes" id="UP000590647"/>
    </source>
</evidence>
<keyword evidence="1" id="KW-0808">Transferase</keyword>
<organism evidence="1 2">
    <name type="scientific">Streptomyces caelestis</name>
    <dbReference type="NCBI Taxonomy" id="36816"/>
    <lineage>
        <taxon>Bacteria</taxon>
        <taxon>Bacillati</taxon>
        <taxon>Actinomycetota</taxon>
        <taxon>Actinomycetes</taxon>
        <taxon>Kitasatosporales</taxon>
        <taxon>Streptomycetaceae</taxon>
        <taxon>Streptomyces</taxon>
    </lineage>
</organism>